<evidence type="ECO:0000313" key="2">
    <source>
        <dbReference type="EMBL" id="RVD84245.1"/>
    </source>
</evidence>
<feature type="compositionally biased region" description="Acidic residues" evidence="1">
    <location>
        <begin position="54"/>
        <end position="65"/>
    </location>
</feature>
<feature type="compositionally biased region" description="Polar residues" evidence="1">
    <location>
        <begin position="318"/>
        <end position="332"/>
    </location>
</feature>
<sequence>MSISLPNNFQKLKENGQNYYSWRADIILFLRTCMKENYILQEFTEKDLVPMPTAEEDGATPDSSEDERKPRRTSSSNTVAPGEGSSTRALTGTGNLDGTILPERSNPPTTVAQTTQDPTTTHSSPAPPSITSRRRKAKKTPQIMVPTEETQSVLLSAQNKWRVASNLCAWLIIQSIHTNLRLDLQGMSPWEILESLRIRFPPGDKSTILALENRLINLAVGRRKKEAYAMAQDYFERVSNLQQERITSTATSFEEEHLFQRALSALLNCKNSEIHHTVRIYISSQMDVEGAMTFSHFRGWIMRVLLALKNVKDTRKLFNSSQDKPGQTSAKLANSGGKRIRRRRRKTKLVPRK</sequence>
<dbReference type="Proteomes" id="UP000283090">
    <property type="component" value="Unassembled WGS sequence"/>
</dbReference>
<reference evidence="2 3" key="1">
    <citation type="submission" date="2019-01" db="EMBL/GenBank/DDBJ databases">
        <title>Intercellular communication is required for trap formation in the nematode-trapping fungus Duddingtonia flagrans.</title>
        <authorList>
            <person name="Youssar L."/>
            <person name="Wernet V."/>
            <person name="Hensel N."/>
            <person name="Hildebrandt H.-G."/>
            <person name="Fischer R."/>
        </authorList>
    </citation>
    <scope>NUCLEOTIDE SEQUENCE [LARGE SCALE GENOMIC DNA]</scope>
    <source>
        <strain evidence="2 3">CBS H-5679</strain>
    </source>
</reference>
<gene>
    <name evidence="2" type="ORF">DFL_006006</name>
</gene>
<protein>
    <submittedName>
        <fullName evidence="2">Uncharacterized protein</fullName>
    </submittedName>
</protein>
<evidence type="ECO:0000313" key="3">
    <source>
        <dbReference type="Proteomes" id="UP000283090"/>
    </source>
</evidence>
<dbReference type="AlphaFoldDB" id="A0A436ZZR1"/>
<feature type="compositionally biased region" description="Polar residues" evidence="1">
    <location>
        <begin position="73"/>
        <end position="96"/>
    </location>
</feature>
<feature type="region of interest" description="Disordered" evidence="1">
    <location>
        <begin position="318"/>
        <end position="353"/>
    </location>
</feature>
<feature type="region of interest" description="Disordered" evidence="1">
    <location>
        <begin position="49"/>
        <end position="142"/>
    </location>
</feature>
<comment type="caution">
    <text evidence="2">The sequence shown here is derived from an EMBL/GenBank/DDBJ whole genome shotgun (WGS) entry which is preliminary data.</text>
</comment>
<feature type="compositionally biased region" description="Low complexity" evidence="1">
    <location>
        <begin position="107"/>
        <end position="124"/>
    </location>
</feature>
<name>A0A436ZZR1_ARTFL</name>
<evidence type="ECO:0000256" key="1">
    <source>
        <dbReference type="SAM" id="MobiDB-lite"/>
    </source>
</evidence>
<proteinExistence type="predicted"/>
<accession>A0A436ZZR1</accession>
<organism evidence="2 3">
    <name type="scientific">Arthrobotrys flagrans</name>
    <name type="common">Nematode-trapping fungus</name>
    <name type="synonym">Trichothecium flagrans</name>
    <dbReference type="NCBI Taxonomy" id="97331"/>
    <lineage>
        <taxon>Eukaryota</taxon>
        <taxon>Fungi</taxon>
        <taxon>Dikarya</taxon>
        <taxon>Ascomycota</taxon>
        <taxon>Pezizomycotina</taxon>
        <taxon>Orbiliomycetes</taxon>
        <taxon>Orbiliales</taxon>
        <taxon>Orbiliaceae</taxon>
        <taxon>Arthrobotrys</taxon>
    </lineage>
</organism>
<dbReference type="RefSeq" id="XP_067489789.1">
    <property type="nucleotide sequence ID" value="XM_067635351.1"/>
</dbReference>
<keyword evidence="3" id="KW-1185">Reference proteome</keyword>
<dbReference type="EMBL" id="SAEB01000007">
    <property type="protein sequence ID" value="RVD84245.1"/>
    <property type="molecule type" value="Genomic_DNA"/>
</dbReference>
<dbReference type="GeneID" id="93588317"/>
<feature type="compositionally biased region" description="Basic residues" evidence="1">
    <location>
        <begin position="338"/>
        <end position="353"/>
    </location>
</feature>
<dbReference type="VEuPathDB" id="FungiDB:DFL_006006"/>